<dbReference type="EMBL" id="CP045423">
    <property type="protein sequence ID" value="QFU15761.1"/>
    <property type="molecule type" value="Genomic_DNA"/>
</dbReference>
<dbReference type="InterPro" id="IPR036188">
    <property type="entry name" value="FAD/NAD-bd_sf"/>
</dbReference>
<dbReference type="GO" id="GO:0009851">
    <property type="term" value="P:auxin biosynthetic process"/>
    <property type="evidence" value="ECO:0007669"/>
    <property type="project" value="UniProtKB-KW"/>
</dbReference>
<proteinExistence type="inferred from homology"/>
<evidence type="ECO:0000256" key="2">
    <source>
        <dbReference type="ARBA" id="ARBA00005833"/>
    </source>
</evidence>
<sequence length="433" mass="46096">MPITRRGLLAGAVSLPLIRQARAADRDVLVVGAGAAGLSAAKVLRQAGLATEVLEARGRIGGRVYTDRSLGPYFDAGAHYIHWAERNPWRRIAQELNVPLNEEASDGFKAFRNGVPVPETERRRRRAAYRDLENLLEATGSVDASFADAVHGRTPEVADAAGGIALFALGEEPARVSVQDYDQLWSGDDFIPLGGYGTLVERYGADVPVRLETPVTHLDWSGGRVEARTPKGTLTARAAILTVPVGVLQAEGIRFVPGLPTETAAALSGLHMGALTKIALHLDRARFGSVEATDFTDINGRGEAMSFEFWPDGQDIALAYFGGDYARGLCEAGEPAAIDHAVERLSAMVGSRARAAVRGGRLAGWWSDPLARGSYSIANPGHVAARLALRIPIGERIWLAGEASAEGGAMTAGGATLEGERAAREVIRRLQRA</sequence>
<dbReference type="InterPro" id="IPR050281">
    <property type="entry name" value="Flavin_monoamine_oxidase"/>
</dbReference>
<dbReference type="GO" id="GO:0050361">
    <property type="term" value="F:tryptophan 2-monooxygenase activity"/>
    <property type="evidence" value="ECO:0007669"/>
    <property type="project" value="UniProtKB-EC"/>
</dbReference>
<dbReference type="SUPFAM" id="SSF51905">
    <property type="entry name" value="FAD/NAD(P)-binding domain"/>
    <property type="match status" value="1"/>
</dbReference>
<dbReference type="Pfam" id="PF01593">
    <property type="entry name" value="Amino_oxidase"/>
    <property type="match status" value="2"/>
</dbReference>
<dbReference type="Gene3D" id="3.50.50.60">
    <property type="entry name" value="FAD/NAD(P)-binding domain"/>
    <property type="match status" value="1"/>
</dbReference>
<protein>
    <recommendedName>
        <fullName evidence="4">Tryptophan 2-monooxygenase</fullName>
        <ecNumber evidence="3">1.13.12.3</ecNumber>
    </recommendedName>
</protein>
<organism evidence="8 9">
    <name type="scientific">Microvirga thermotolerans</name>
    <dbReference type="NCBI Taxonomy" id="2651334"/>
    <lineage>
        <taxon>Bacteria</taxon>
        <taxon>Pseudomonadati</taxon>
        <taxon>Pseudomonadota</taxon>
        <taxon>Alphaproteobacteria</taxon>
        <taxon>Hyphomicrobiales</taxon>
        <taxon>Methylobacteriaceae</taxon>
        <taxon>Microvirga</taxon>
    </lineage>
</organism>
<evidence type="ECO:0000256" key="3">
    <source>
        <dbReference type="ARBA" id="ARBA00012535"/>
    </source>
</evidence>
<dbReference type="RefSeq" id="WP_152585406.1">
    <property type="nucleotide sequence ID" value="NZ_CP045423.1"/>
</dbReference>
<keyword evidence="9" id="KW-1185">Reference proteome</keyword>
<evidence type="ECO:0000256" key="5">
    <source>
        <dbReference type="ARBA" id="ARBA00023070"/>
    </source>
</evidence>
<evidence type="ECO:0000313" key="8">
    <source>
        <dbReference type="EMBL" id="QFU15761.1"/>
    </source>
</evidence>
<accession>A0A5P9JUG7</accession>
<dbReference type="KEGG" id="mico:GDR74_05735"/>
<comment type="catalytic activity">
    <reaction evidence="6">
        <text>L-tryptophan + O2 = indole-3-acetamide + CO2 + H2O</text>
        <dbReference type="Rhea" id="RHEA:16165"/>
        <dbReference type="ChEBI" id="CHEBI:15377"/>
        <dbReference type="ChEBI" id="CHEBI:15379"/>
        <dbReference type="ChEBI" id="CHEBI:16031"/>
        <dbReference type="ChEBI" id="CHEBI:16526"/>
        <dbReference type="ChEBI" id="CHEBI:57912"/>
        <dbReference type="EC" id="1.13.12.3"/>
    </reaction>
</comment>
<feature type="domain" description="Amine oxidase" evidence="7">
    <location>
        <begin position="187"/>
        <end position="427"/>
    </location>
</feature>
<dbReference type="PANTHER" id="PTHR10742">
    <property type="entry name" value="FLAVIN MONOAMINE OXIDASE"/>
    <property type="match status" value="1"/>
</dbReference>
<evidence type="ECO:0000256" key="6">
    <source>
        <dbReference type="ARBA" id="ARBA00047321"/>
    </source>
</evidence>
<dbReference type="Proteomes" id="UP000325614">
    <property type="component" value="Chromosome"/>
</dbReference>
<evidence type="ECO:0000313" key="9">
    <source>
        <dbReference type="Proteomes" id="UP000325614"/>
    </source>
</evidence>
<reference evidence="8 9" key="1">
    <citation type="submission" date="2019-10" db="EMBL/GenBank/DDBJ databases">
        <title>Isolation, Identification of Microvirga thermotolerans HR1, a novel thermophilic bacterium and Comparative Genomics of the genus Microvirga.</title>
        <authorList>
            <person name="Li J."/>
            <person name="Zhang W."/>
            <person name="Lin M."/>
            <person name="Wang J."/>
        </authorList>
    </citation>
    <scope>NUCLEOTIDE SEQUENCE [LARGE SCALE GENOMIC DNA]</scope>
    <source>
        <strain evidence="8 9">HR1</strain>
    </source>
</reference>
<evidence type="ECO:0000259" key="7">
    <source>
        <dbReference type="Pfam" id="PF01593"/>
    </source>
</evidence>
<keyword evidence="5" id="KW-0073">Auxin biosynthesis</keyword>
<dbReference type="PRINTS" id="PR00411">
    <property type="entry name" value="PNDRDTASEI"/>
</dbReference>
<evidence type="ECO:0000256" key="1">
    <source>
        <dbReference type="ARBA" id="ARBA00004814"/>
    </source>
</evidence>
<dbReference type="InterPro" id="IPR002937">
    <property type="entry name" value="Amino_oxidase"/>
</dbReference>
<dbReference type="SUPFAM" id="SSF54373">
    <property type="entry name" value="FAD-linked reductases, C-terminal domain"/>
    <property type="match status" value="1"/>
</dbReference>
<dbReference type="PANTHER" id="PTHR10742:SF410">
    <property type="entry name" value="LYSINE-SPECIFIC HISTONE DEMETHYLASE 2"/>
    <property type="match status" value="1"/>
</dbReference>
<comment type="similarity">
    <text evidence="2">Belongs to the tryptophan 2-monooxygenase family.</text>
</comment>
<feature type="domain" description="Amine oxidase" evidence="7">
    <location>
        <begin position="36"/>
        <end position="149"/>
    </location>
</feature>
<dbReference type="EC" id="1.13.12.3" evidence="3"/>
<evidence type="ECO:0000256" key="4">
    <source>
        <dbReference type="ARBA" id="ARBA00017871"/>
    </source>
</evidence>
<name>A0A5P9JUG7_9HYPH</name>
<dbReference type="AlphaFoldDB" id="A0A5P9JUG7"/>
<comment type="pathway">
    <text evidence="1">Plant hormone metabolism; auxin biosynthesis.</text>
</comment>
<gene>
    <name evidence="8" type="ORF">GDR74_05735</name>
</gene>